<evidence type="ECO:0000256" key="5">
    <source>
        <dbReference type="SAM" id="MobiDB-lite"/>
    </source>
</evidence>
<dbReference type="PANTHER" id="PTHR43142">
    <property type="entry name" value="CARBOXYLIC ESTER HYDROLASE"/>
    <property type="match status" value="1"/>
</dbReference>
<keyword evidence="4" id="KW-0325">Glycoprotein</keyword>
<feature type="compositionally biased region" description="Basic and acidic residues" evidence="5">
    <location>
        <begin position="44"/>
        <end position="58"/>
    </location>
</feature>
<dbReference type="eggNOG" id="KOG1516">
    <property type="taxonomic scope" value="Eukaryota"/>
</dbReference>
<dbReference type="ESTHER" id="trica-a0a139w8k4">
    <property type="family name" value="Carb_B_Arthropoda"/>
</dbReference>
<dbReference type="STRING" id="7070.A0A139W8K4"/>
<reference evidence="7 8" key="1">
    <citation type="journal article" date="2008" name="Nature">
        <title>The genome of the model beetle and pest Tribolium castaneum.</title>
        <authorList>
            <consortium name="Tribolium Genome Sequencing Consortium"/>
            <person name="Richards S."/>
            <person name="Gibbs R.A."/>
            <person name="Weinstock G.M."/>
            <person name="Brown S.J."/>
            <person name="Denell R."/>
            <person name="Beeman R.W."/>
            <person name="Gibbs R."/>
            <person name="Beeman R.W."/>
            <person name="Brown S.J."/>
            <person name="Bucher G."/>
            <person name="Friedrich M."/>
            <person name="Grimmelikhuijzen C.J."/>
            <person name="Klingler M."/>
            <person name="Lorenzen M."/>
            <person name="Richards S."/>
            <person name="Roth S."/>
            <person name="Schroder R."/>
            <person name="Tautz D."/>
            <person name="Zdobnov E.M."/>
            <person name="Muzny D."/>
            <person name="Gibbs R.A."/>
            <person name="Weinstock G.M."/>
            <person name="Attaway T."/>
            <person name="Bell S."/>
            <person name="Buhay C.J."/>
            <person name="Chandrabose M.N."/>
            <person name="Chavez D."/>
            <person name="Clerk-Blankenburg K.P."/>
            <person name="Cree A."/>
            <person name="Dao M."/>
            <person name="Davis C."/>
            <person name="Chacko J."/>
            <person name="Dinh H."/>
            <person name="Dugan-Rocha S."/>
            <person name="Fowler G."/>
            <person name="Garner T.T."/>
            <person name="Garnes J."/>
            <person name="Gnirke A."/>
            <person name="Hawes A."/>
            <person name="Hernandez J."/>
            <person name="Hines S."/>
            <person name="Holder M."/>
            <person name="Hume J."/>
            <person name="Jhangiani S.N."/>
            <person name="Joshi V."/>
            <person name="Khan Z.M."/>
            <person name="Jackson L."/>
            <person name="Kovar C."/>
            <person name="Kowis A."/>
            <person name="Lee S."/>
            <person name="Lewis L.R."/>
            <person name="Margolis J."/>
            <person name="Morgan M."/>
            <person name="Nazareth L.V."/>
            <person name="Nguyen N."/>
            <person name="Okwuonu G."/>
            <person name="Parker D."/>
            <person name="Richards S."/>
            <person name="Ruiz S.J."/>
            <person name="Santibanez J."/>
            <person name="Savard J."/>
            <person name="Scherer S.E."/>
            <person name="Schneider B."/>
            <person name="Sodergren E."/>
            <person name="Tautz D."/>
            <person name="Vattahil S."/>
            <person name="Villasana D."/>
            <person name="White C.S."/>
            <person name="Wright R."/>
            <person name="Park Y."/>
            <person name="Beeman R.W."/>
            <person name="Lord J."/>
            <person name="Oppert B."/>
            <person name="Lorenzen M."/>
            <person name="Brown S."/>
            <person name="Wang L."/>
            <person name="Savard J."/>
            <person name="Tautz D."/>
            <person name="Richards S."/>
            <person name="Weinstock G."/>
            <person name="Gibbs R.A."/>
            <person name="Liu Y."/>
            <person name="Worley K."/>
            <person name="Weinstock G."/>
            <person name="Elsik C.G."/>
            <person name="Reese J.T."/>
            <person name="Elhaik E."/>
            <person name="Landan G."/>
            <person name="Graur D."/>
            <person name="Arensburger P."/>
            <person name="Atkinson P."/>
            <person name="Beeman R.W."/>
            <person name="Beidler J."/>
            <person name="Brown S.J."/>
            <person name="Demuth J.P."/>
            <person name="Drury D.W."/>
            <person name="Du Y.Z."/>
            <person name="Fujiwara H."/>
            <person name="Lorenzen M."/>
            <person name="Maselli V."/>
            <person name="Osanai M."/>
            <person name="Park Y."/>
            <person name="Robertson H.M."/>
            <person name="Tu Z."/>
            <person name="Wang J.J."/>
            <person name="Wang S."/>
            <person name="Richards S."/>
            <person name="Song H."/>
            <person name="Zhang L."/>
            <person name="Sodergren E."/>
            <person name="Werner D."/>
            <person name="Stanke M."/>
            <person name="Morgenstern B."/>
            <person name="Solovyev V."/>
            <person name="Kosarev P."/>
            <person name="Brown G."/>
            <person name="Chen H.C."/>
            <person name="Ermolaeva O."/>
            <person name="Hlavina W."/>
            <person name="Kapustin Y."/>
            <person name="Kiryutin B."/>
            <person name="Kitts P."/>
            <person name="Maglott D."/>
            <person name="Pruitt K."/>
            <person name="Sapojnikov V."/>
            <person name="Souvorov A."/>
            <person name="Mackey A.J."/>
            <person name="Waterhouse R.M."/>
            <person name="Wyder S."/>
            <person name="Zdobnov E.M."/>
            <person name="Zdobnov E.M."/>
            <person name="Wyder S."/>
            <person name="Kriventseva E.V."/>
            <person name="Kadowaki T."/>
            <person name="Bork P."/>
            <person name="Aranda M."/>
            <person name="Bao R."/>
            <person name="Beermann A."/>
            <person name="Berns N."/>
            <person name="Bolognesi R."/>
            <person name="Bonneton F."/>
            <person name="Bopp D."/>
            <person name="Brown S.J."/>
            <person name="Bucher G."/>
            <person name="Butts T."/>
            <person name="Chaumot A."/>
            <person name="Denell R.E."/>
            <person name="Ferrier D.E."/>
            <person name="Friedrich M."/>
            <person name="Gordon C.M."/>
            <person name="Jindra M."/>
            <person name="Klingler M."/>
            <person name="Lan Q."/>
            <person name="Lattorff H.M."/>
            <person name="Laudet V."/>
            <person name="von Levetsow C."/>
            <person name="Liu Z."/>
            <person name="Lutz R."/>
            <person name="Lynch J.A."/>
            <person name="da Fonseca R.N."/>
            <person name="Posnien N."/>
            <person name="Reuter R."/>
            <person name="Roth S."/>
            <person name="Savard J."/>
            <person name="Schinko J.B."/>
            <person name="Schmitt C."/>
            <person name="Schoppmeier M."/>
            <person name="Schroder R."/>
            <person name="Shippy T.D."/>
            <person name="Simonnet F."/>
            <person name="Marques-Souza H."/>
            <person name="Tautz D."/>
            <person name="Tomoyasu Y."/>
            <person name="Trauner J."/>
            <person name="Van der Zee M."/>
            <person name="Vervoort M."/>
            <person name="Wittkopp N."/>
            <person name="Wimmer E.A."/>
            <person name="Yang X."/>
            <person name="Jones A.K."/>
            <person name="Sattelle D.B."/>
            <person name="Ebert P.R."/>
            <person name="Nelson D."/>
            <person name="Scott J.G."/>
            <person name="Beeman R.W."/>
            <person name="Muthukrishnan S."/>
            <person name="Kramer K.J."/>
            <person name="Arakane Y."/>
            <person name="Beeman R.W."/>
            <person name="Zhu Q."/>
            <person name="Hogenkamp D."/>
            <person name="Dixit R."/>
            <person name="Oppert B."/>
            <person name="Jiang H."/>
            <person name="Zou Z."/>
            <person name="Marshall J."/>
            <person name="Elpidina E."/>
            <person name="Vinokurov K."/>
            <person name="Oppert C."/>
            <person name="Zou Z."/>
            <person name="Evans J."/>
            <person name="Lu Z."/>
            <person name="Zhao P."/>
            <person name="Sumathipala N."/>
            <person name="Altincicek B."/>
            <person name="Vilcinskas A."/>
            <person name="Williams M."/>
            <person name="Hultmark D."/>
            <person name="Hetru C."/>
            <person name="Jiang H."/>
            <person name="Grimmelikhuijzen C.J."/>
            <person name="Hauser F."/>
            <person name="Cazzamali G."/>
            <person name="Williamson M."/>
            <person name="Park Y."/>
            <person name="Li B."/>
            <person name="Tanaka Y."/>
            <person name="Predel R."/>
            <person name="Neupert S."/>
            <person name="Schachtner J."/>
            <person name="Verleyen P."/>
            <person name="Raible F."/>
            <person name="Bork P."/>
            <person name="Friedrich M."/>
            <person name="Walden K.K."/>
            <person name="Robertson H.M."/>
            <person name="Angeli S."/>
            <person name="Foret S."/>
            <person name="Bucher G."/>
            <person name="Schuetz S."/>
            <person name="Maleszka R."/>
            <person name="Wimmer E.A."/>
            <person name="Beeman R.W."/>
            <person name="Lorenzen M."/>
            <person name="Tomoyasu Y."/>
            <person name="Miller S.C."/>
            <person name="Grossmann D."/>
            <person name="Bucher G."/>
        </authorList>
    </citation>
    <scope>NUCLEOTIDE SEQUENCE [LARGE SCALE GENOMIC DNA]</scope>
    <source>
        <strain evidence="7 8">Georgia GA2</strain>
    </source>
</reference>
<name>A0A139W8K4_TRICA</name>
<dbReference type="InParanoid" id="A0A139W8K4"/>
<evidence type="ECO:0000259" key="6">
    <source>
        <dbReference type="Pfam" id="PF00135"/>
    </source>
</evidence>
<evidence type="ECO:0000256" key="4">
    <source>
        <dbReference type="ARBA" id="ARBA00023180"/>
    </source>
</evidence>
<feature type="domain" description="Carboxylesterase type B" evidence="6">
    <location>
        <begin position="133"/>
        <end position="556"/>
    </location>
</feature>
<dbReference type="FunCoup" id="A0A139W8K4">
    <property type="interactions" value="50"/>
</dbReference>
<organism evidence="7 8">
    <name type="scientific">Tribolium castaneum</name>
    <name type="common">Red flour beetle</name>
    <dbReference type="NCBI Taxonomy" id="7070"/>
    <lineage>
        <taxon>Eukaryota</taxon>
        <taxon>Metazoa</taxon>
        <taxon>Ecdysozoa</taxon>
        <taxon>Arthropoda</taxon>
        <taxon>Hexapoda</taxon>
        <taxon>Insecta</taxon>
        <taxon>Pterygota</taxon>
        <taxon>Neoptera</taxon>
        <taxon>Endopterygota</taxon>
        <taxon>Coleoptera</taxon>
        <taxon>Polyphaga</taxon>
        <taxon>Cucujiformia</taxon>
        <taxon>Tenebrionidae</taxon>
        <taxon>Tenebrionidae incertae sedis</taxon>
        <taxon>Tribolium</taxon>
    </lineage>
</organism>
<keyword evidence="3" id="KW-0378">Hydrolase</keyword>
<dbReference type="Proteomes" id="UP000007266">
    <property type="component" value="Unassembled WGS sequence"/>
</dbReference>
<dbReference type="AlphaFoldDB" id="A0A139W8K4"/>
<gene>
    <name evidence="7" type="primary">AUGUSTUS-3.0.2_31257</name>
    <name evidence="7" type="ORF">TcasGA2_TC031257</name>
</gene>
<dbReference type="Gene3D" id="3.40.50.1820">
    <property type="entry name" value="alpha/beta hydrolase"/>
    <property type="match status" value="1"/>
</dbReference>
<evidence type="ECO:0000256" key="1">
    <source>
        <dbReference type="ARBA" id="ARBA00005964"/>
    </source>
</evidence>
<feature type="region of interest" description="Disordered" evidence="5">
    <location>
        <begin position="44"/>
        <end position="122"/>
    </location>
</feature>
<dbReference type="InterPro" id="IPR029058">
    <property type="entry name" value="AB_hydrolase_fold"/>
</dbReference>
<dbReference type="GO" id="GO:0052689">
    <property type="term" value="F:carboxylic ester hydrolase activity"/>
    <property type="evidence" value="ECO:0007669"/>
    <property type="project" value="UniProtKB-KW"/>
</dbReference>
<reference evidence="7 8" key="2">
    <citation type="journal article" date="2010" name="Nucleic Acids Res.">
        <title>BeetleBase in 2010: revisions to provide comprehensive genomic information for Tribolium castaneum.</title>
        <authorList>
            <person name="Kim H.S."/>
            <person name="Murphy T."/>
            <person name="Xia J."/>
            <person name="Caragea D."/>
            <person name="Park Y."/>
            <person name="Beeman R.W."/>
            <person name="Lorenzen M.D."/>
            <person name="Butcher S."/>
            <person name="Manak J.R."/>
            <person name="Brown S.J."/>
        </authorList>
    </citation>
    <scope>NUCLEOTIDE SEQUENCE [LARGE SCALE GENOMIC DNA]</scope>
    <source>
        <strain evidence="7 8">Georgia GA2</strain>
    </source>
</reference>
<dbReference type="EMBL" id="KQ973217">
    <property type="protein sequence ID" value="KXZ75604.1"/>
    <property type="molecule type" value="Genomic_DNA"/>
</dbReference>
<keyword evidence="8" id="KW-1185">Reference proteome</keyword>
<evidence type="ECO:0000313" key="7">
    <source>
        <dbReference type="EMBL" id="KXZ75604.1"/>
    </source>
</evidence>
<accession>A0A139W8K4</accession>
<sequence length="582" mass="67609">MNSPIRKPSASLCTEDMMTCLYNNLLAYVWHRMAKHIFKCHREEDAKRKRESENKQNVEDQTESWDNENYLNKNKQNAEDQEESWDNENYLTENKQNVNDQDESWDNDDYLTENKQNSENEEECWDNESYLICMQFIRLPHMDEDYVIGEEDCLYLTVYTAHLNASFDVVVYIHGGDFATGYASVYEPDYFIDKNIVFVNLNYRLGPLGWFLSTEDDVVPGNNGLKDQILALKFIKKYIRHFGGNPDSITLFGDGTSVNFHYLSPQSRGLFHRGWSMSGTMLVPWALMEQPLAQTKKLATVVGCGTDGTMIKCLKSRPARQITVTIPEYQAWWYLPFAQFAPVVDSWATQPVLSAHPYQMIKNQQVYDVLWIVSFTNSEGLYAINEIYDNALLALLDDYWNEYIPPILYYNYTVDRDLQDEVSQKIRKYYLGEKKLSKRTFRELVAMFSDRIFINDIPTYALKFEYRSGNSWFGLETETGRNFGAAHADDLLYIFKRDPFDTSGSQRDRAMVKIFVDLLASYSHTRIPKVKTMEWLQVPKNATDDLTFLKIGAPNDVTVETSVQGSAPFWDSLPIKENEKIP</sequence>
<feature type="compositionally biased region" description="Acidic residues" evidence="5">
    <location>
        <begin position="100"/>
        <end position="111"/>
    </location>
</feature>
<evidence type="ECO:0000313" key="8">
    <source>
        <dbReference type="Proteomes" id="UP000007266"/>
    </source>
</evidence>
<protein>
    <submittedName>
        <fullName evidence="7">Esterase P-like Protein</fullName>
    </submittedName>
</protein>
<dbReference type="Pfam" id="PF00135">
    <property type="entry name" value="COesterase"/>
    <property type="match status" value="1"/>
</dbReference>
<comment type="similarity">
    <text evidence="1">Belongs to the type-B carboxylesterase/lipase family.</text>
</comment>
<dbReference type="InterPro" id="IPR002018">
    <property type="entry name" value="CarbesteraseB"/>
</dbReference>
<keyword evidence="2" id="KW-0719">Serine esterase</keyword>
<dbReference type="SUPFAM" id="SSF53474">
    <property type="entry name" value="alpha/beta-Hydrolases"/>
    <property type="match status" value="1"/>
</dbReference>
<feature type="compositionally biased region" description="Polar residues" evidence="5">
    <location>
        <begin position="87"/>
        <end position="99"/>
    </location>
</feature>
<dbReference type="PANTHER" id="PTHR43142:SF1">
    <property type="entry name" value="CARBOXYLIC ESTER HYDROLASE"/>
    <property type="match status" value="1"/>
</dbReference>
<evidence type="ECO:0000256" key="2">
    <source>
        <dbReference type="ARBA" id="ARBA00022487"/>
    </source>
</evidence>
<evidence type="ECO:0000256" key="3">
    <source>
        <dbReference type="ARBA" id="ARBA00022801"/>
    </source>
</evidence>
<dbReference type="OMA" id="IQRTSCK"/>
<proteinExistence type="inferred from homology"/>